<dbReference type="Gene3D" id="3.40.50.2300">
    <property type="match status" value="1"/>
</dbReference>
<keyword evidence="4" id="KW-1185">Reference proteome</keyword>
<protein>
    <submittedName>
        <fullName evidence="3">PTS sugar transporter subunit IIB</fullName>
    </submittedName>
</protein>
<dbReference type="OrthoDB" id="6603449at2"/>
<dbReference type="SUPFAM" id="SSF52794">
    <property type="entry name" value="PTS system IIB component-like"/>
    <property type="match status" value="1"/>
</dbReference>
<dbReference type="GO" id="GO:0008982">
    <property type="term" value="F:protein-N(PI)-phosphohistidine-sugar phosphotransferase activity"/>
    <property type="evidence" value="ECO:0007669"/>
    <property type="project" value="InterPro"/>
</dbReference>
<proteinExistence type="predicted"/>
<dbReference type="AlphaFoldDB" id="A0A4S4G1R9"/>
<dbReference type="RefSeq" id="WP_136421128.1">
    <property type="nucleotide sequence ID" value="NZ_SSSN01000001.1"/>
</dbReference>
<gene>
    <name evidence="3" type="ORF">E6C70_00285</name>
</gene>
<comment type="caution">
    <text evidence="3">The sequence shown here is derived from an EMBL/GenBank/DDBJ whole genome shotgun (WGS) entry which is preliminary data.</text>
</comment>
<dbReference type="GO" id="GO:0009401">
    <property type="term" value="P:phosphoenolpyruvate-dependent sugar phosphotransferase system"/>
    <property type="evidence" value="ECO:0007669"/>
    <property type="project" value="InterPro"/>
</dbReference>
<dbReference type="InterPro" id="IPR013011">
    <property type="entry name" value="PTS_EIIB_2"/>
</dbReference>
<dbReference type="InterPro" id="IPR036095">
    <property type="entry name" value="PTS_EIIB-like_sf"/>
</dbReference>
<evidence type="ECO:0000256" key="1">
    <source>
        <dbReference type="ARBA" id="ARBA00022679"/>
    </source>
</evidence>
<keyword evidence="3" id="KW-0762">Sugar transport</keyword>
<keyword evidence="1" id="KW-0808">Transferase</keyword>
<organism evidence="3 4">
    <name type="scientific">Orlajensenia flava</name>
    <dbReference type="NCBI Taxonomy" id="2565934"/>
    <lineage>
        <taxon>Bacteria</taxon>
        <taxon>Bacillati</taxon>
        <taxon>Actinomycetota</taxon>
        <taxon>Actinomycetes</taxon>
        <taxon>Micrococcales</taxon>
        <taxon>Microbacteriaceae</taxon>
        <taxon>Orlajensenia</taxon>
    </lineage>
</organism>
<dbReference type="Proteomes" id="UP000307380">
    <property type="component" value="Unassembled WGS sequence"/>
</dbReference>
<dbReference type="EMBL" id="SSSN01000001">
    <property type="protein sequence ID" value="THG36405.1"/>
    <property type="molecule type" value="Genomic_DNA"/>
</dbReference>
<dbReference type="PROSITE" id="PS51099">
    <property type="entry name" value="PTS_EIIB_TYPE_2"/>
    <property type="match status" value="1"/>
</dbReference>
<dbReference type="CDD" id="cd05563">
    <property type="entry name" value="PTS_IIB_ascorbate"/>
    <property type="match status" value="1"/>
</dbReference>
<evidence type="ECO:0000259" key="2">
    <source>
        <dbReference type="PROSITE" id="PS51099"/>
    </source>
</evidence>
<sequence length="90" mass="9102">MKIVAICGVGIGTAAILKLNAERALDRIGVDADVTASDVAGVAAAAADAQVILTSPELVDHIGATNADVVVIQNYFDLEEISAKLEVAVG</sequence>
<dbReference type="InterPro" id="IPR003501">
    <property type="entry name" value="PTS_EIIB_2/3"/>
</dbReference>
<accession>A0A4S4G1R9</accession>
<evidence type="ECO:0000313" key="3">
    <source>
        <dbReference type="EMBL" id="THG36405.1"/>
    </source>
</evidence>
<dbReference type="Pfam" id="PF02302">
    <property type="entry name" value="PTS_IIB"/>
    <property type="match status" value="1"/>
</dbReference>
<keyword evidence="3" id="KW-0813">Transport</keyword>
<name>A0A4S4G1R9_9MICO</name>
<feature type="domain" description="PTS EIIB type-2" evidence="2">
    <location>
        <begin position="1"/>
        <end position="90"/>
    </location>
</feature>
<evidence type="ECO:0000313" key="4">
    <source>
        <dbReference type="Proteomes" id="UP000307380"/>
    </source>
</evidence>
<reference evidence="3 4" key="1">
    <citation type="submission" date="2019-04" db="EMBL/GenBank/DDBJ databases">
        <authorList>
            <person name="Jiang L."/>
        </authorList>
    </citation>
    <scope>NUCLEOTIDE SEQUENCE [LARGE SCALE GENOMIC DNA]</scope>
    <source>
        <strain evidence="3 4">YIM 131861</strain>
    </source>
</reference>